<evidence type="ECO:0000313" key="1">
    <source>
        <dbReference type="EMBL" id="KAF9463870.1"/>
    </source>
</evidence>
<sequence length="79" mass="8997">MCLSSIRTAIYFSLPKLFFNSFLATLNARESLKERVNGLSEVVLSDISSRQGDYELSKESRASRMPRQLPMVVTINRQV</sequence>
<protein>
    <submittedName>
        <fullName evidence="1">Uncharacterized protein</fullName>
    </submittedName>
</protein>
<dbReference type="OrthoDB" id="10591275at2759"/>
<evidence type="ECO:0000313" key="2">
    <source>
        <dbReference type="Proteomes" id="UP000807353"/>
    </source>
</evidence>
<accession>A0A9P6CJ17</accession>
<dbReference type="AlphaFoldDB" id="A0A9P6CJ17"/>
<keyword evidence="2" id="KW-1185">Reference proteome</keyword>
<comment type="caution">
    <text evidence="1">The sequence shown here is derived from an EMBL/GenBank/DDBJ whole genome shotgun (WGS) entry which is preliminary data.</text>
</comment>
<name>A0A9P6CJ17_9AGAR</name>
<dbReference type="EMBL" id="MU150258">
    <property type="protein sequence ID" value="KAF9463870.1"/>
    <property type="molecule type" value="Genomic_DNA"/>
</dbReference>
<dbReference type="Proteomes" id="UP000807353">
    <property type="component" value="Unassembled WGS sequence"/>
</dbReference>
<gene>
    <name evidence="1" type="ORF">BDZ94DRAFT_575399</name>
</gene>
<organism evidence="1 2">
    <name type="scientific">Collybia nuda</name>
    <dbReference type="NCBI Taxonomy" id="64659"/>
    <lineage>
        <taxon>Eukaryota</taxon>
        <taxon>Fungi</taxon>
        <taxon>Dikarya</taxon>
        <taxon>Basidiomycota</taxon>
        <taxon>Agaricomycotina</taxon>
        <taxon>Agaricomycetes</taxon>
        <taxon>Agaricomycetidae</taxon>
        <taxon>Agaricales</taxon>
        <taxon>Tricholomatineae</taxon>
        <taxon>Clitocybaceae</taxon>
        <taxon>Collybia</taxon>
    </lineage>
</organism>
<proteinExistence type="predicted"/>
<reference evidence="1" key="1">
    <citation type="submission" date="2020-11" db="EMBL/GenBank/DDBJ databases">
        <authorList>
            <consortium name="DOE Joint Genome Institute"/>
            <person name="Ahrendt S."/>
            <person name="Riley R."/>
            <person name="Andreopoulos W."/>
            <person name="Labutti K."/>
            <person name="Pangilinan J."/>
            <person name="Ruiz-Duenas F.J."/>
            <person name="Barrasa J.M."/>
            <person name="Sanchez-Garcia M."/>
            <person name="Camarero S."/>
            <person name="Miyauchi S."/>
            <person name="Serrano A."/>
            <person name="Linde D."/>
            <person name="Babiker R."/>
            <person name="Drula E."/>
            <person name="Ayuso-Fernandez I."/>
            <person name="Pacheco R."/>
            <person name="Padilla G."/>
            <person name="Ferreira P."/>
            <person name="Barriuso J."/>
            <person name="Kellner H."/>
            <person name="Castanera R."/>
            <person name="Alfaro M."/>
            <person name="Ramirez L."/>
            <person name="Pisabarro A.G."/>
            <person name="Kuo A."/>
            <person name="Tritt A."/>
            <person name="Lipzen A."/>
            <person name="He G."/>
            <person name="Yan M."/>
            <person name="Ng V."/>
            <person name="Cullen D."/>
            <person name="Martin F."/>
            <person name="Rosso M.-N."/>
            <person name="Henrissat B."/>
            <person name="Hibbett D."/>
            <person name="Martinez A.T."/>
            <person name="Grigoriev I.V."/>
        </authorList>
    </citation>
    <scope>NUCLEOTIDE SEQUENCE</scope>
    <source>
        <strain evidence="1">CBS 247.69</strain>
    </source>
</reference>